<dbReference type="InterPro" id="IPR051200">
    <property type="entry name" value="Host-pathogen_enzymatic-act"/>
</dbReference>
<dbReference type="SUPFAM" id="SSF51004">
    <property type="entry name" value="C-terminal (heme d1) domain of cytochrome cd1-nitrite reductase"/>
    <property type="match status" value="1"/>
</dbReference>
<dbReference type="EMBL" id="DTGZ01000106">
    <property type="protein sequence ID" value="HGV97807.1"/>
    <property type="molecule type" value="Genomic_DNA"/>
</dbReference>
<sequence length="751" mass="82287">MFAQKALLLRGIASVLFLVLCPVSLGSASEISEAICNGRGFFDSLNVALVGNWPFTWSQKVETDTARKLAFLGCGGGVLVWDVTNIHNPQLISDKIRTRGIVDDIYYSYNEQRVYIASGYAGFSIWQVTNPSNPIEILSYDTRGPTSGICAKGNFVYVACRDSGLSIVDVSDPNNPYEIGHLPAMAAWSYKVKVSDDYAYVGEAYGGIFRVINVSNPSSPYQVGYCYPQGEKVYKIILSGRYAYVALNDGGFGVIDINNPTAPQVVAQLPTLYLTMGVALSGDGNYAYTAERDAGVRIINIQNPTNPYVESVLSLAPHYVFDVASSQTTIMAAASIFSIIDASIPSAPQITALNRYPPGPHYVTKTIGNYLYIGTGGSLRILDIQDLTNPQEVGYYLLPSSQSDIRALDLDNVGHVYIGRSPEEVFQILDVTNPANPQPLGSCVVGDNITDLAVVGNYAYILAQDYYLKIVDVSDVTHPMVITNFSLPGYGTSYGIKVQGNYAYIANYYDDLFIVDVSDPYNPSFISQFNTNLPGVGKELDVIGDYCYLAVYEAGVGIINISNPNSPFLVGVFDTDAASDVVYNQGKIYIADAFGGVKIATVVDPANPVMHGFYDNPYDGTTDNYRSLALNNNYPGYFFTVDYYKGLKIYKDLLYEISEKQSTSIISHSKLIKAFPNPAKDKIFFTIYGAEKLKPLEIFDVLGRNICAIKVPNGQTQTIVWNCRDNYNQKVQPGIYFAKLGSNVVKFLVIE</sequence>
<name>A0A7C4TBS1_UNCW3</name>
<dbReference type="PANTHER" id="PTHR47197:SF3">
    <property type="entry name" value="DIHYDRO-HEME D1 DEHYDROGENASE"/>
    <property type="match status" value="1"/>
</dbReference>
<dbReference type="SUPFAM" id="SSF101908">
    <property type="entry name" value="Putative isomerase YbhE"/>
    <property type="match status" value="1"/>
</dbReference>
<proteinExistence type="predicted"/>
<dbReference type="InterPro" id="IPR013211">
    <property type="entry name" value="LVIVD"/>
</dbReference>
<dbReference type="Gene3D" id="2.130.10.10">
    <property type="entry name" value="YVTN repeat-like/Quinoprotein amine dehydrogenase"/>
    <property type="match status" value="2"/>
</dbReference>
<comment type="caution">
    <text evidence="1">The sequence shown here is derived from an EMBL/GenBank/DDBJ whole genome shotgun (WGS) entry which is preliminary data.</text>
</comment>
<organism evidence="1">
    <name type="scientific">candidate division WOR-3 bacterium</name>
    <dbReference type="NCBI Taxonomy" id="2052148"/>
    <lineage>
        <taxon>Bacteria</taxon>
        <taxon>Bacteria division WOR-3</taxon>
    </lineage>
</organism>
<dbReference type="InterPro" id="IPR011048">
    <property type="entry name" value="Haem_d1_sf"/>
</dbReference>
<dbReference type="InterPro" id="IPR026444">
    <property type="entry name" value="Secre_tail"/>
</dbReference>
<accession>A0A7C4TBS1</accession>
<dbReference type="AlphaFoldDB" id="A0A7C4TBS1"/>
<dbReference type="PANTHER" id="PTHR47197">
    <property type="entry name" value="PROTEIN NIRF"/>
    <property type="match status" value="1"/>
</dbReference>
<dbReference type="Pfam" id="PF08309">
    <property type="entry name" value="LVIVD"/>
    <property type="match status" value="9"/>
</dbReference>
<dbReference type="NCBIfam" id="TIGR04183">
    <property type="entry name" value="Por_Secre_tail"/>
    <property type="match status" value="1"/>
</dbReference>
<evidence type="ECO:0000313" key="1">
    <source>
        <dbReference type="EMBL" id="HGV97807.1"/>
    </source>
</evidence>
<dbReference type="InterPro" id="IPR015943">
    <property type="entry name" value="WD40/YVTN_repeat-like_dom_sf"/>
</dbReference>
<reference evidence="1" key="1">
    <citation type="journal article" date="2020" name="mSystems">
        <title>Genome- and Community-Level Interaction Insights into Carbon Utilization and Element Cycling Functions of Hydrothermarchaeota in Hydrothermal Sediment.</title>
        <authorList>
            <person name="Zhou Z."/>
            <person name="Liu Y."/>
            <person name="Xu W."/>
            <person name="Pan J."/>
            <person name="Luo Z.H."/>
            <person name="Li M."/>
        </authorList>
    </citation>
    <scope>NUCLEOTIDE SEQUENCE [LARGE SCALE GENOMIC DNA]</scope>
    <source>
        <strain evidence="1">SpSt-774</strain>
    </source>
</reference>
<protein>
    <submittedName>
        <fullName evidence="1">T9SS type A sorting domain-containing protein</fullName>
    </submittedName>
</protein>
<gene>
    <name evidence="1" type="ORF">ENV60_05880</name>
</gene>